<name>A0ABR0S762_9HYPO</name>
<dbReference type="Proteomes" id="UP001338125">
    <property type="component" value="Unassembled WGS sequence"/>
</dbReference>
<dbReference type="Pfam" id="PF03810">
    <property type="entry name" value="IBN_N"/>
    <property type="match status" value="1"/>
</dbReference>
<proteinExistence type="predicted"/>
<evidence type="ECO:0000256" key="1">
    <source>
        <dbReference type="ARBA" id="ARBA00004123"/>
    </source>
</evidence>
<reference evidence="6 7" key="1">
    <citation type="submission" date="2024-01" db="EMBL/GenBank/DDBJ databases">
        <title>Complete genome of Cladobotryum mycophilum ATHUM6906.</title>
        <authorList>
            <person name="Christinaki A.C."/>
            <person name="Myridakis A.I."/>
            <person name="Kouvelis V.N."/>
        </authorList>
    </citation>
    <scope>NUCLEOTIDE SEQUENCE [LARGE SCALE GENOMIC DNA]</scope>
    <source>
        <strain evidence="6 7">ATHUM6906</strain>
    </source>
</reference>
<dbReference type="PROSITE" id="PS50166">
    <property type="entry name" value="IMPORTIN_B_NT"/>
    <property type="match status" value="1"/>
</dbReference>
<keyword evidence="7" id="KW-1185">Reference proteome</keyword>
<dbReference type="Gene3D" id="1.25.10.10">
    <property type="entry name" value="Leucine-rich Repeat Variant"/>
    <property type="match status" value="1"/>
</dbReference>
<evidence type="ECO:0000259" key="5">
    <source>
        <dbReference type="PROSITE" id="PS50166"/>
    </source>
</evidence>
<evidence type="ECO:0000256" key="2">
    <source>
        <dbReference type="ARBA" id="ARBA00022448"/>
    </source>
</evidence>
<dbReference type="PANTHER" id="PTHR10997">
    <property type="entry name" value="IMPORTIN-7, 8, 11"/>
    <property type="match status" value="1"/>
</dbReference>
<keyword evidence="3" id="KW-0653">Protein transport</keyword>
<dbReference type="InterPro" id="IPR001494">
    <property type="entry name" value="Importin-beta_N"/>
</dbReference>
<dbReference type="Pfam" id="PF25018">
    <property type="entry name" value="HEAT_IPO9_c"/>
    <property type="match status" value="1"/>
</dbReference>
<dbReference type="InterPro" id="IPR056840">
    <property type="entry name" value="HEAT_IPO9_central"/>
</dbReference>
<keyword evidence="2" id="KW-0813">Transport</keyword>
<dbReference type="EMBL" id="JAVFKD010000016">
    <property type="protein sequence ID" value="KAK5988002.1"/>
    <property type="molecule type" value="Genomic_DNA"/>
</dbReference>
<organism evidence="6 7">
    <name type="scientific">Cladobotryum mycophilum</name>
    <dbReference type="NCBI Taxonomy" id="491253"/>
    <lineage>
        <taxon>Eukaryota</taxon>
        <taxon>Fungi</taxon>
        <taxon>Dikarya</taxon>
        <taxon>Ascomycota</taxon>
        <taxon>Pezizomycotina</taxon>
        <taxon>Sordariomycetes</taxon>
        <taxon>Hypocreomycetidae</taxon>
        <taxon>Hypocreales</taxon>
        <taxon>Hypocreaceae</taxon>
        <taxon>Cladobotryum</taxon>
    </lineage>
</organism>
<dbReference type="SUPFAM" id="SSF48371">
    <property type="entry name" value="ARM repeat"/>
    <property type="match status" value="1"/>
</dbReference>
<evidence type="ECO:0000256" key="3">
    <source>
        <dbReference type="ARBA" id="ARBA00022927"/>
    </source>
</evidence>
<sequence>MEDQLVQLLANTQLSEQAPRQQAEIEIKRAQSNPAFPVSLANIAAHTSIDTGIRQSALSTLRIFIEKNWSVEELESEPQIPISDEARARLKQTLLEVALSPEEDRKVKIAASYAVGKVAIHDFPEQWPDLLPTVLGIIPTGSDAQLHGALRVLGDLVDESLSEDQFFSMAQDIARALTQVALNENRKPMLRALAISVFRGCFDLMNMVKDDHAKEVKAFAEELLQDWNPFFVVVLKGRLPDVESVAGTQPESWNSIIALKLQVVKTLLRIRRVFPNLLLPQSTTFFTAVWEELSLMKAAYEQLYIKDEAQSRLEDSDSLPYTLDLLILEELDFLNQCFRAPPVQAELDGQLQAHASGHEVPWMIEIMNMLVAYSRVTREEQDLWDFDCSLYLAEETSVTAQYTARTAAGDLLIKMGEWFNEKTVDGLFGYTQTLFPGDSESWRSQEAALYLFVMLVSDFQDLGKPIADVVANAYLELVDFAINRSDEPLLRARGYLVAGMLGRSFQPPPTLLDRIILSINNEESEVVQVSCIKAIEGLINSGKVTADRQIPIINSIQTYMNGKDQDDMEDADELLVTLSEALRAAITIDTNIALSSDIQSIDLLFLLAKLGASNFQVTMLVSEAFEEIVSSLSDSASFAALCAKILPTLTGAFDVANLTEDNPLVTVATELLAVLAENGSEPLPEGFVAATFPKLNRLLMESTEGEVLRPGSEAVKWILVHDHQQVFNWQDGNGRSGLEVCLHIIDRLLGPSIEDNSASEVGGLAAELVEKAGQDRLGPFLPQLLQAVANRLATAQAAAFIQSLILVFARLSLSGAHDVVEFLSQIQINGESGLQVVLAKWLENSVSFAGYDEIRQNVIALSNLYSLNDPRLAQTSVKGDLIVTADDGMIKTRSRAKKSMSKDSYTTPNTSSLLDRLYQDYIQEERGTNQDTKSLDPDQYTIIPATLKIIKVLIEELLSASGVRAAASAASAAVATTADFDDDDDNEEGWEDDDDTLDLSLGATKADLMAFGLDGSQRQRDDETQAYLTDFFIRCARENIANFQDWYNMLTEDEKAKLNEVANAASQ</sequence>
<feature type="domain" description="Importin N-terminal" evidence="5">
    <location>
        <begin position="23"/>
        <end position="100"/>
    </location>
</feature>
<keyword evidence="4" id="KW-0539">Nucleus</keyword>
<protein>
    <submittedName>
        <fullName evidence="6">Importin subunit beta-5-like protein</fullName>
    </submittedName>
</protein>
<comment type="caution">
    <text evidence="6">The sequence shown here is derived from an EMBL/GenBank/DDBJ whole genome shotgun (WGS) entry which is preliminary data.</text>
</comment>
<evidence type="ECO:0000313" key="7">
    <source>
        <dbReference type="Proteomes" id="UP001338125"/>
    </source>
</evidence>
<accession>A0ABR0S762</accession>
<evidence type="ECO:0000256" key="4">
    <source>
        <dbReference type="ARBA" id="ARBA00023242"/>
    </source>
</evidence>
<evidence type="ECO:0000313" key="6">
    <source>
        <dbReference type="EMBL" id="KAK5988002.1"/>
    </source>
</evidence>
<dbReference type="InterPro" id="IPR011989">
    <property type="entry name" value="ARM-like"/>
</dbReference>
<gene>
    <name evidence="6" type="ORF">PT974_12138</name>
</gene>
<comment type="subcellular location">
    <subcellularLocation>
        <location evidence="1">Nucleus</location>
    </subcellularLocation>
</comment>
<dbReference type="PANTHER" id="PTHR10997:SF9">
    <property type="entry name" value="IMPORTIN-9"/>
    <property type="match status" value="1"/>
</dbReference>
<dbReference type="InterPro" id="IPR016024">
    <property type="entry name" value="ARM-type_fold"/>
</dbReference>
<dbReference type="SMART" id="SM00913">
    <property type="entry name" value="IBN_N"/>
    <property type="match status" value="1"/>
</dbReference>